<protein>
    <submittedName>
        <fullName evidence="1">Uncharacterized protein</fullName>
    </submittedName>
</protein>
<evidence type="ECO:0000313" key="1">
    <source>
        <dbReference type="EMBL" id="JAD34717.1"/>
    </source>
</evidence>
<accession>A0A0A8ZIM4</accession>
<organism evidence="1">
    <name type="scientific">Arundo donax</name>
    <name type="common">Giant reed</name>
    <name type="synonym">Donax arundinaceus</name>
    <dbReference type="NCBI Taxonomy" id="35708"/>
    <lineage>
        <taxon>Eukaryota</taxon>
        <taxon>Viridiplantae</taxon>
        <taxon>Streptophyta</taxon>
        <taxon>Embryophyta</taxon>
        <taxon>Tracheophyta</taxon>
        <taxon>Spermatophyta</taxon>
        <taxon>Magnoliopsida</taxon>
        <taxon>Liliopsida</taxon>
        <taxon>Poales</taxon>
        <taxon>Poaceae</taxon>
        <taxon>PACMAD clade</taxon>
        <taxon>Arundinoideae</taxon>
        <taxon>Arundineae</taxon>
        <taxon>Arundo</taxon>
    </lineage>
</organism>
<reference evidence="1" key="1">
    <citation type="submission" date="2014-09" db="EMBL/GenBank/DDBJ databases">
        <authorList>
            <person name="Magalhaes I.L.F."/>
            <person name="Oliveira U."/>
            <person name="Santos F.R."/>
            <person name="Vidigal T.H.D.A."/>
            <person name="Brescovit A.D."/>
            <person name="Santos A.J."/>
        </authorList>
    </citation>
    <scope>NUCLEOTIDE SEQUENCE</scope>
    <source>
        <tissue evidence="1">Shoot tissue taken approximately 20 cm above the soil surface</tissue>
    </source>
</reference>
<name>A0A0A8ZIM4_ARUDO</name>
<proteinExistence type="predicted"/>
<dbReference type="AlphaFoldDB" id="A0A0A8ZIM4"/>
<dbReference type="EMBL" id="GBRH01263178">
    <property type="protein sequence ID" value="JAD34717.1"/>
    <property type="molecule type" value="Transcribed_RNA"/>
</dbReference>
<sequence length="36" mass="3980">MISKFIACLTPLTNLMLPIDYSCPNAPKPQFAPDLD</sequence>
<reference evidence="1" key="2">
    <citation type="journal article" date="2015" name="Data Brief">
        <title>Shoot transcriptome of the giant reed, Arundo donax.</title>
        <authorList>
            <person name="Barrero R.A."/>
            <person name="Guerrero F.D."/>
            <person name="Moolhuijzen P."/>
            <person name="Goolsby J.A."/>
            <person name="Tidwell J."/>
            <person name="Bellgard S.E."/>
            <person name="Bellgard M.I."/>
        </authorList>
    </citation>
    <scope>NUCLEOTIDE SEQUENCE</scope>
    <source>
        <tissue evidence="1">Shoot tissue taken approximately 20 cm above the soil surface</tissue>
    </source>
</reference>